<organism evidence="7 8">
    <name type="scientific">Naganishia liquefaciens</name>
    <dbReference type="NCBI Taxonomy" id="104408"/>
    <lineage>
        <taxon>Eukaryota</taxon>
        <taxon>Fungi</taxon>
        <taxon>Dikarya</taxon>
        <taxon>Basidiomycota</taxon>
        <taxon>Agaricomycotina</taxon>
        <taxon>Tremellomycetes</taxon>
        <taxon>Filobasidiales</taxon>
        <taxon>Filobasidiaceae</taxon>
        <taxon>Naganishia</taxon>
    </lineage>
</organism>
<dbReference type="InterPro" id="IPR036396">
    <property type="entry name" value="Cyt_P450_sf"/>
</dbReference>
<keyword evidence="8" id="KW-1185">Reference proteome</keyword>
<dbReference type="GO" id="GO:0005506">
    <property type="term" value="F:iron ion binding"/>
    <property type="evidence" value="ECO:0007669"/>
    <property type="project" value="InterPro"/>
</dbReference>
<dbReference type="PRINTS" id="PR00385">
    <property type="entry name" value="P450"/>
</dbReference>
<accession>A0A8H3YGF9</accession>
<dbReference type="InterPro" id="IPR017972">
    <property type="entry name" value="Cyt_P450_CS"/>
</dbReference>
<evidence type="ECO:0000256" key="4">
    <source>
        <dbReference type="ARBA" id="ARBA00023004"/>
    </source>
</evidence>
<evidence type="ECO:0000313" key="7">
    <source>
        <dbReference type="EMBL" id="GHJ88704.1"/>
    </source>
</evidence>
<dbReference type="Gene3D" id="1.10.630.10">
    <property type="entry name" value="Cytochrome P450"/>
    <property type="match status" value="1"/>
</dbReference>
<dbReference type="GO" id="GO:0016705">
    <property type="term" value="F:oxidoreductase activity, acting on paired donors, with incorporation or reduction of molecular oxygen"/>
    <property type="evidence" value="ECO:0007669"/>
    <property type="project" value="InterPro"/>
</dbReference>
<dbReference type="PRINTS" id="PR00463">
    <property type="entry name" value="EP450I"/>
</dbReference>
<evidence type="ECO:0000256" key="3">
    <source>
        <dbReference type="ARBA" id="ARBA00023002"/>
    </source>
</evidence>
<dbReference type="EMBL" id="BLZA01000030">
    <property type="protein sequence ID" value="GHJ88704.1"/>
    <property type="molecule type" value="Genomic_DNA"/>
</dbReference>
<dbReference type="GO" id="GO:0006629">
    <property type="term" value="P:lipid metabolic process"/>
    <property type="evidence" value="ECO:0007669"/>
    <property type="project" value="UniProtKB-ARBA"/>
</dbReference>
<keyword evidence="4 5" id="KW-0408">Iron</keyword>
<dbReference type="GO" id="GO:0004497">
    <property type="term" value="F:monooxygenase activity"/>
    <property type="evidence" value="ECO:0007669"/>
    <property type="project" value="UniProtKB-KW"/>
</dbReference>
<dbReference type="Proteomes" id="UP000620104">
    <property type="component" value="Unassembled WGS sequence"/>
</dbReference>
<dbReference type="AlphaFoldDB" id="A0A8H3YGF9"/>
<evidence type="ECO:0000256" key="5">
    <source>
        <dbReference type="PIRSR" id="PIRSR602401-1"/>
    </source>
</evidence>
<dbReference type="InterPro" id="IPR002401">
    <property type="entry name" value="Cyt_P450_E_grp-I"/>
</dbReference>
<evidence type="ECO:0000256" key="1">
    <source>
        <dbReference type="ARBA" id="ARBA00010617"/>
    </source>
</evidence>
<dbReference type="OrthoDB" id="1470350at2759"/>
<comment type="caution">
    <text evidence="7">The sequence shown here is derived from an EMBL/GenBank/DDBJ whole genome shotgun (WGS) entry which is preliminary data.</text>
</comment>
<evidence type="ECO:0008006" key="9">
    <source>
        <dbReference type="Google" id="ProtNLM"/>
    </source>
</evidence>
<name>A0A8H3YGF9_9TREE</name>
<keyword evidence="5 6" id="KW-0349">Heme</keyword>
<keyword evidence="6" id="KW-0503">Monooxygenase</keyword>
<feature type="binding site" description="axial binding residue" evidence="5">
    <location>
        <position position="420"/>
    </location>
    <ligand>
        <name>heme</name>
        <dbReference type="ChEBI" id="CHEBI:30413"/>
    </ligand>
    <ligandPart>
        <name>Fe</name>
        <dbReference type="ChEBI" id="CHEBI:18248"/>
    </ligandPart>
</feature>
<proteinExistence type="inferred from homology"/>
<keyword evidence="3 6" id="KW-0560">Oxidoreductase</keyword>
<sequence length="477" mass="53244">MFGGGGDSRQALLNWIYRGTEYRAGASWRIDVPFIGRGWIIENPACLKDVLSSKHDSFGKGQLASTRMQDLFGEGIILVDGHKWKAQRMAGHHAFSSNANLQTFGTVILPEHLDTLLNPFEKAIERDAELDIQEAAYDFAMVVFGELAYDADFARSSASFTVPFERASTVTQDRFTNPLYRLTEKALPYGHRFKRDVAYVKAFGERLVRSMTERIKAEEEGNVDSSEADPSEAKAAGRQGLLLQELVKEYGKDDDYSFLADACLNFLTAGKDTTAQALAWTIYEILRAPMVLANLQQEIDRVTKEVPVSELVALDGPLQYMNAVIQESLRLHPPVPLEIHENIDTHVVTLADGSVVNPGEIVLWSPWAMGRSSRIWGEDATDFKPSRWFAEVQPQGSGISHPSKKTAFEFPVFHAGPRSCLGKNLAKIELSYALLQIVRRYDMIPTWPLNREKEVGTALTGPILGGLQIRVRRRSSI</sequence>
<comment type="similarity">
    <text evidence="1 6">Belongs to the cytochrome P450 family.</text>
</comment>
<dbReference type="PANTHER" id="PTHR24296">
    <property type="entry name" value="CYTOCHROME P450"/>
    <property type="match status" value="1"/>
</dbReference>
<dbReference type="Pfam" id="PF00067">
    <property type="entry name" value="p450"/>
    <property type="match status" value="1"/>
</dbReference>
<dbReference type="PROSITE" id="PS00086">
    <property type="entry name" value="CYTOCHROME_P450"/>
    <property type="match status" value="1"/>
</dbReference>
<dbReference type="GO" id="GO:0020037">
    <property type="term" value="F:heme binding"/>
    <property type="evidence" value="ECO:0007669"/>
    <property type="project" value="InterPro"/>
</dbReference>
<evidence type="ECO:0000256" key="6">
    <source>
        <dbReference type="RuleBase" id="RU000461"/>
    </source>
</evidence>
<keyword evidence="2 5" id="KW-0479">Metal-binding</keyword>
<reference evidence="7" key="1">
    <citation type="submission" date="2020-07" db="EMBL/GenBank/DDBJ databases">
        <title>Draft Genome Sequence of a Deep-Sea Yeast, Naganishia (Cryptococcus) liquefaciens strain N6.</title>
        <authorList>
            <person name="Han Y.W."/>
            <person name="Kajitani R."/>
            <person name="Morimoto H."/>
            <person name="Parhat M."/>
            <person name="Tsubouchi H."/>
            <person name="Bakenova O."/>
            <person name="Ogata M."/>
            <person name="Argunhan B."/>
            <person name="Aoki R."/>
            <person name="Kajiwara S."/>
            <person name="Itoh T."/>
            <person name="Iwasaki H."/>
        </authorList>
    </citation>
    <scope>NUCLEOTIDE SEQUENCE</scope>
    <source>
        <strain evidence="7">N6</strain>
    </source>
</reference>
<protein>
    <recommendedName>
        <fullName evidence="9">Cytochrome P450</fullName>
    </recommendedName>
</protein>
<gene>
    <name evidence="7" type="ORF">NliqN6_5106</name>
</gene>
<dbReference type="SUPFAM" id="SSF48264">
    <property type="entry name" value="Cytochrome P450"/>
    <property type="match status" value="1"/>
</dbReference>
<evidence type="ECO:0000256" key="2">
    <source>
        <dbReference type="ARBA" id="ARBA00022723"/>
    </source>
</evidence>
<dbReference type="InterPro" id="IPR001128">
    <property type="entry name" value="Cyt_P450"/>
</dbReference>
<evidence type="ECO:0000313" key="8">
    <source>
        <dbReference type="Proteomes" id="UP000620104"/>
    </source>
</evidence>
<comment type="cofactor">
    <cofactor evidence="5">
        <name>heme</name>
        <dbReference type="ChEBI" id="CHEBI:30413"/>
    </cofactor>
</comment>